<organism evidence="1 2">
    <name type="scientific">Modicella reniformis</name>
    <dbReference type="NCBI Taxonomy" id="1440133"/>
    <lineage>
        <taxon>Eukaryota</taxon>
        <taxon>Fungi</taxon>
        <taxon>Fungi incertae sedis</taxon>
        <taxon>Mucoromycota</taxon>
        <taxon>Mortierellomycotina</taxon>
        <taxon>Mortierellomycetes</taxon>
        <taxon>Mortierellales</taxon>
        <taxon>Mortierellaceae</taxon>
        <taxon>Modicella</taxon>
    </lineage>
</organism>
<dbReference type="Proteomes" id="UP000749646">
    <property type="component" value="Unassembled WGS sequence"/>
</dbReference>
<feature type="non-terminal residue" evidence="1">
    <location>
        <position position="126"/>
    </location>
</feature>
<accession>A0A9P6SP78</accession>
<dbReference type="OrthoDB" id="10251809at2759"/>
<dbReference type="EMBL" id="JAAAHW010003291">
    <property type="protein sequence ID" value="KAF9985570.1"/>
    <property type="molecule type" value="Genomic_DNA"/>
</dbReference>
<proteinExistence type="predicted"/>
<dbReference type="Gene3D" id="2.120.10.80">
    <property type="entry name" value="Kelch-type beta propeller"/>
    <property type="match status" value="1"/>
</dbReference>
<keyword evidence="2" id="KW-1185">Reference proteome</keyword>
<name>A0A9P6SP78_9FUNG</name>
<sequence length="126" mass="13580">MPQSWLNIFDIKSNSWSSSNPPALRDTTRRDFYAVTNPDKNEIYIVGGNAGPQGAVAANVLDTFDVASKSMTETPIPSSGPQNAYTYTAAWIKHLSSMVLIGGQVTGGYLQSLSVYNSKTGAWSTQ</sequence>
<dbReference type="AlphaFoldDB" id="A0A9P6SP78"/>
<evidence type="ECO:0000313" key="2">
    <source>
        <dbReference type="Proteomes" id="UP000749646"/>
    </source>
</evidence>
<protein>
    <recommendedName>
        <fullName evidence="3">Galactose oxidase</fullName>
    </recommendedName>
</protein>
<evidence type="ECO:0000313" key="1">
    <source>
        <dbReference type="EMBL" id="KAF9985570.1"/>
    </source>
</evidence>
<comment type="caution">
    <text evidence="1">The sequence shown here is derived from an EMBL/GenBank/DDBJ whole genome shotgun (WGS) entry which is preliminary data.</text>
</comment>
<reference evidence="1" key="1">
    <citation type="journal article" date="2020" name="Fungal Divers.">
        <title>Resolving the Mortierellaceae phylogeny through synthesis of multi-gene phylogenetics and phylogenomics.</title>
        <authorList>
            <person name="Vandepol N."/>
            <person name="Liber J."/>
            <person name="Desiro A."/>
            <person name="Na H."/>
            <person name="Kennedy M."/>
            <person name="Barry K."/>
            <person name="Grigoriev I.V."/>
            <person name="Miller A.N."/>
            <person name="O'Donnell K."/>
            <person name="Stajich J.E."/>
            <person name="Bonito G."/>
        </authorList>
    </citation>
    <scope>NUCLEOTIDE SEQUENCE</scope>
    <source>
        <strain evidence="1">MES-2147</strain>
    </source>
</reference>
<dbReference type="InterPro" id="IPR015915">
    <property type="entry name" value="Kelch-typ_b-propeller"/>
</dbReference>
<evidence type="ECO:0008006" key="3">
    <source>
        <dbReference type="Google" id="ProtNLM"/>
    </source>
</evidence>
<dbReference type="SUPFAM" id="SSF117281">
    <property type="entry name" value="Kelch motif"/>
    <property type="match status" value="1"/>
</dbReference>
<gene>
    <name evidence="1" type="ORF">BGZ65_010510</name>
</gene>